<proteinExistence type="predicted"/>
<accession>A0A5J4YHX3</accession>
<evidence type="ECO:0000256" key="2">
    <source>
        <dbReference type="SAM" id="MobiDB-lite"/>
    </source>
</evidence>
<reference evidence="4" key="1">
    <citation type="journal article" date="2019" name="Nat. Commun.">
        <title>Expansion of phycobilisome linker gene families in mesophilic red algae.</title>
        <authorList>
            <person name="Lee J."/>
            <person name="Kim D."/>
            <person name="Bhattacharya D."/>
            <person name="Yoon H.S."/>
        </authorList>
    </citation>
    <scope>NUCLEOTIDE SEQUENCE [LARGE SCALE GENOMIC DNA]</scope>
    <source>
        <strain evidence="4">CCMP 1328</strain>
    </source>
</reference>
<feature type="coiled-coil region" evidence="1">
    <location>
        <begin position="294"/>
        <end position="348"/>
    </location>
</feature>
<feature type="region of interest" description="Disordered" evidence="2">
    <location>
        <begin position="106"/>
        <end position="165"/>
    </location>
</feature>
<evidence type="ECO:0000313" key="4">
    <source>
        <dbReference type="Proteomes" id="UP000324585"/>
    </source>
</evidence>
<evidence type="ECO:0000313" key="3">
    <source>
        <dbReference type="EMBL" id="KAA8490592.1"/>
    </source>
</evidence>
<protein>
    <submittedName>
        <fullName evidence="3">Uncharacterized protein</fullName>
    </submittedName>
</protein>
<feature type="compositionally biased region" description="Low complexity" evidence="2">
    <location>
        <begin position="106"/>
        <end position="141"/>
    </location>
</feature>
<dbReference type="EMBL" id="VRMN01000022">
    <property type="protein sequence ID" value="KAA8490592.1"/>
    <property type="molecule type" value="Genomic_DNA"/>
</dbReference>
<dbReference type="AlphaFoldDB" id="A0A5J4YHX3"/>
<evidence type="ECO:0000256" key="1">
    <source>
        <dbReference type="SAM" id="Coils"/>
    </source>
</evidence>
<comment type="caution">
    <text evidence="3">The sequence shown here is derived from an EMBL/GenBank/DDBJ whole genome shotgun (WGS) entry which is preliminary data.</text>
</comment>
<keyword evidence="1" id="KW-0175">Coiled coil</keyword>
<keyword evidence="4" id="KW-1185">Reference proteome</keyword>
<sequence>MCECCEHVSRGSAFCARTAVVEFGNTMRAALAGRLARAARARSDVIGVWLEAAATPVRLAALEPVALRMERCFHIKMRTAAKELMLLSGRGRLRCTSAKAMNNQSSALSASEAASASTSTSTSAQPQSARPSEGPAASEAAHPAHESVEAAGAAKQAEEAERENTRRAMLENPMNDPHLYARFAIKYAGALVLFFGAFHLVRQYEESVRDAKANPPPPPPSISPFAPNPYRASEPAAAPAPAPAASIRHDPVGDIAQKVHVGELAPPVPPEPFQVFSEIKEDDESDAGARLSERDEMELEYTVLEARLARLRRQQQQRDAKSASRSARAAVDAEKKQIKQRLRDLESTTLAGTELERSELYLDEYDLEPLISCPLRIFVLAFRNRRPSFCSSSVLHVWCGKPSRSVLRCCSLASYPTTWRPQQDDSANDDLISRLCVSLFIRSPVKVRFACVYFDHRPA</sequence>
<organism evidence="3 4">
    <name type="scientific">Porphyridium purpureum</name>
    <name type="common">Red alga</name>
    <name type="synonym">Porphyridium cruentum</name>
    <dbReference type="NCBI Taxonomy" id="35688"/>
    <lineage>
        <taxon>Eukaryota</taxon>
        <taxon>Rhodophyta</taxon>
        <taxon>Bangiophyceae</taxon>
        <taxon>Porphyridiales</taxon>
        <taxon>Porphyridiaceae</taxon>
        <taxon>Porphyridium</taxon>
    </lineage>
</organism>
<feature type="compositionally biased region" description="Low complexity" evidence="2">
    <location>
        <begin position="223"/>
        <end position="245"/>
    </location>
</feature>
<feature type="region of interest" description="Disordered" evidence="2">
    <location>
        <begin position="210"/>
        <end position="245"/>
    </location>
</feature>
<gene>
    <name evidence="3" type="ORF">FVE85_7853</name>
</gene>
<feature type="compositionally biased region" description="Basic and acidic residues" evidence="2">
    <location>
        <begin position="156"/>
        <end position="165"/>
    </location>
</feature>
<name>A0A5J4YHX3_PORPP</name>
<dbReference type="Proteomes" id="UP000324585">
    <property type="component" value="Unassembled WGS sequence"/>
</dbReference>